<dbReference type="EMBL" id="CAJOBA010000092">
    <property type="protein sequence ID" value="CAF3503205.1"/>
    <property type="molecule type" value="Genomic_DNA"/>
</dbReference>
<dbReference type="Proteomes" id="UP000682733">
    <property type="component" value="Unassembled WGS sequence"/>
</dbReference>
<dbReference type="InterPro" id="IPR019169">
    <property type="entry name" value="Transmembrane_26"/>
</dbReference>
<dbReference type="PANTHER" id="PTHR22168:SF3">
    <property type="entry name" value="TRANSMEMBRANE PROTEIN 26"/>
    <property type="match status" value="1"/>
</dbReference>
<evidence type="ECO:0000256" key="1">
    <source>
        <dbReference type="SAM" id="Phobius"/>
    </source>
</evidence>
<dbReference type="AlphaFoldDB" id="A0A815NZM6"/>
<evidence type="ECO:0000313" key="4">
    <source>
        <dbReference type="EMBL" id="CAF3503205.1"/>
    </source>
</evidence>
<organism evidence="3 6">
    <name type="scientific">Didymodactylos carnosus</name>
    <dbReference type="NCBI Taxonomy" id="1234261"/>
    <lineage>
        <taxon>Eukaryota</taxon>
        <taxon>Metazoa</taxon>
        <taxon>Spiralia</taxon>
        <taxon>Gnathifera</taxon>
        <taxon>Rotifera</taxon>
        <taxon>Eurotatoria</taxon>
        <taxon>Bdelloidea</taxon>
        <taxon>Philodinida</taxon>
        <taxon>Philodinidae</taxon>
        <taxon>Didymodactylos</taxon>
    </lineage>
</organism>
<comment type="caution">
    <text evidence="3">The sequence shown here is derived from an EMBL/GenBank/DDBJ whole genome shotgun (WGS) entry which is preliminary data.</text>
</comment>
<feature type="transmembrane region" description="Helical" evidence="1">
    <location>
        <begin position="326"/>
        <end position="344"/>
    </location>
</feature>
<dbReference type="Proteomes" id="UP000663829">
    <property type="component" value="Unassembled WGS sequence"/>
</dbReference>
<keyword evidence="1" id="KW-1133">Transmembrane helix</keyword>
<evidence type="ECO:0000313" key="3">
    <source>
        <dbReference type="EMBL" id="CAF1442243.1"/>
    </source>
</evidence>
<evidence type="ECO:0000313" key="5">
    <source>
        <dbReference type="EMBL" id="CAF4317901.1"/>
    </source>
</evidence>
<sequence>MSESGDIGYNRQELVCFVAKHGFGRVIMAALLIISYVWSCCETNRCNQIPYFAYAGISLLALEWINPGLVIFIMFLMPPLWFLRLKMFHGASESGHNVVTARQVSTNLETYIGECWSIESKRYWDKLTINVTQAKVAKNLYDEKVNCTEYFETRTFHNDMCQWLDCVFDDRRISPEFLEQALVLAVILLRWLLTVHLGLDQLLTYFVSTASDIVDFANTMVALSNRLIEDDSFDSLNAIIGSLSQFTVNLSGKRKHDHVHDLILWKRASSKQRMSILADYLFGTEIWGIIAQMTTEDGLLLVLRIYAVVKFDAGTLDNLFFVVKNILTLAIFTYYAAAITDSYVRHRHRRQRAVFAVMRRGKDRDVVPQGVLPDMERKLFSRNKR</sequence>
<dbReference type="EMBL" id="CAJNOQ010019059">
    <property type="protein sequence ID" value="CAF1442243.1"/>
    <property type="molecule type" value="Genomic_DNA"/>
</dbReference>
<gene>
    <name evidence="3" type="ORF">GPM918_LOCUS34412</name>
    <name evidence="2" type="ORF">OVA965_LOCUS631</name>
    <name evidence="5" type="ORF">SRO942_LOCUS35108</name>
    <name evidence="4" type="ORF">TMI583_LOCUS631</name>
</gene>
<reference evidence="3" key="1">
    <citation type="submission" date="2021-02" db="EMBL/GenBank/DDBJ databases">
        <authorList>
            <person name="Nowell W R."/>
        </authorList>
    </citation>
    <scope>NUCLEOTIDE SEQUENCE</scope>
</reference>
<feature type="transmembrane region" description="Helical" evidence="1">
    <location>
        <begin position="21"/>
        <end position="39"/>
    </location>
</feature>
<dbReference type="EMBL" id="CAJOBC010084497">
    <property type="protein sequence ID" value="CAF4317901.1"/>
    <property type="molecule type" value="Genomic_DNA"/>
</dbReference>
<accession>A0A815NZM6</accession>
<protein>
    <submittedName>
        <fullName evidence="3">Uncharacterized protein</fullName>
    </submittedName>
</protein>
<evidence type="ECO:0000313" key="6">
    <source>
        <dbReference type="Proteomes" id="UP000663829"/>
    </source>
</evidence>
<keyword evidence="1" id="KW-0472">Membrane</keyword>
<dbReference type="Proteomes" id="UP000681722">
    <property type="component" value="Unassembled WGS sequence"/>
</dbReference>
<dbReference type="Pfam" id="PF09772">
    <property type="entry name" value="Tmem26"/>
    <property type="match status" value="1"/>
</dbReference>
<keyword evidence="6" id="KW-1185">Reference proteome</keyword>
<feature type="transmembrane region" description="Helical" evidence="1">
    <location>
        <begin position="51"/>
        <end position="77"/>
    </location>
</feature>
<dbReference type="Proteomes" id="UP000677228">
    <property type="component" value="Unassembled WGS sequence"/>
</dbReference>
<name>A0A815NZM6_9BILA</name>
<evidence type="ECO:0000313" key="2">
    <source>
        <dbReference type="EMBL" id="CAF0728650.1"/>
    </source>
</evidence>
<dbReference type="PANTHER" id="PTHR22168">
    <property type="entry name" value="TMEM26 PROTEIN"/>
    <property type="match status" value="1"/>
</dbReference>
<dbReference type="OrthoDB" id="10001644at2759"/>
<proteinExistence type="predicted"/>
<dbReference type="EMBL" id="CAJNOK010000092">
    <property type="protein sequence ID" value="CAF0728650.1"/>
    <property type="molecule type" value="Genomic_DNA"/>
</dbReference>
<keyword evidence="1" id="KW-0812">Transmembrane</keyword>